<dbReference type="AlphaFoldDB" id="A0A6H1ZST9"/>
<feature type="compositionally biased region" description="Basic and acidic residues" evidence="1">
    <location>
        <begin position="297"/>
        <end position="309"/>
    </location>
</feature>
<name>A0A6H1ZST9_9ZZZZ</name>
<sequence>MPDETGIETESTDAGAATEKGASEVGDTSRPEPISYGDLKSTVEFAKPATSEKTVKIETPLETQTKGAGKEEVLEPDKTKTIQEPVVEKETRGEKRIKQLVDRAKAAEERSAQLENRLARLEQGGGKTEELPNVLELENNDILERLNENPKGFMSDLTRQIRTELMDDLNRTQSQNHTEAQMRRAMKTFEDFGSKHSDFDEMWDDGHGPIGEFMEQNPGHNAISAYHEITAENRIKAAVEDSKKALTAQFEKDKKKAVDDAIANIRAGAVVDMDGGGAGSKGISSPEQGSWKTSDYGGDKTRGLLDRLNQRTGAK</sequence>
<feature type="compositionally biased region" description="Polar residues" evidence="1">
    <location>
        <begin position="282"/>
        <end position="293"/>
    </location>
</feature>
<feature type="compositionally biased region" description="Acidic residues" evidence="1">
    <location>
        <begin position="1"/>
        <end position="11"/>
    </location>
</feature>
<feature type="region of interest" description="Disordered" evidence="1">
    <location>
        <begin position="1"/>
        <end position="92"/>
    </location>
</feature>
<evidence type="ECO:0000313" key="2">
    <source>
        <dbReference type="EMBL" id="QJA50345.1"/>
    </source>
</evidence>
<gene>
    <name evidence="2" type="ORF">TM448A01716_0016</name>
</gene>
<reference evidence="2" key="1">
    <citation type="submission" date="2020-03" db="EMBL/GenBank/DDBJ databases">
        <title>The deep terrestrial virosphere.</title>
        <authorList>
            <person name="Holmfeldt K."/>
            <person name="Nilsson E."/>
            <person name="Simone D."/>
            <person name="Lopez-Fernandez M."/>
            <person name="Wu X."/>
            <person name="de Brujin I."/>
            <person name="Lundin D."/>
            <person name="Andersson A."/>
            <person name="Bertilsson S."/>
            <person name="Dopson M."/>
        </authorList>
    </citation>
    <scope>NUCLEOTIDE SEQUENCE</scope>
    <source>
        <strain evidence="2">TM448A01716</strain>
    </source>
</reference>
<feature type="region of interest" description="Disordered" evidence="1">
    <location>
        <begin position="271"/>
        <end position="315"/>
    </location>
</feature>
<dbReference type="EMBL" id="MT144189">
    <property type="protein sequence ID" value="QJA50345.1"/>
    <property type="molecule type" value="Genomic_DNA"/>
</dbReference>
<protein>
    <submittedName>
        <fullName evidence="2">Uncharacterized protein</fullName>
    </submittedName>
</protein>
<feature type="compositionally biased region" description="Basic and acidic residues" evidence="1">
    <location>
        <begin position="68"/>
        <end position="92"/>
    </location>
</feature>
<evidence type="ECO:0000256" key="1">
    <source>
        <dbReference type="SAM" id="MobiDB-lite"/>
    </source>
</evidence>
<proteinExistence type="predicted"/>
<organism evidence="2">
    <name type="scientific">viral metagenome</name>
    <dbReference type="NCBI Taxonomy" id="1070528"/>
    <lineage>
        <taxon>unclassified sequences</taxon>
        <taxon>metagenomes</taxon>
        <taxon>organismal metagenomes</taxon>
    </lineage>
</organism>
<accession>A0A6H1ZST9</accession>